<evidence type="ECO:0000259" key="1">
    <source>
        <dbReference type="SMART" id="SM01321"/>
    </source>
</evidence>
<dbReference type="GO" id="GO:0004803">
    <property type="term" value="F:transposase activity"/>
    <property type="evidence" value="ECO:0007669"/>
    <property type="project" value="InterPro"/>
</dbReference>
<protein>
    <submittedName>
        <fullName evidence="2">Transposase</fullName>
    </submittedName>
</protein>
<dbReference type="GO" id="GO:0006313">
    <property type="term" value="P:DNA transposition"/>
    <property type="evidence" value="ECO:0007669"/>
    <property type="project" value="InterPro"/>
</dbReference>
<dbReference type="InterPro" id="IPR002686">
    <property type="entry name" value="Transposase_17"/>
</dbReference>
<dbReference type="Proteomes" id="UP000229481">
    <property type="component" value="Unassembled WGS sequence"/>
</dbReference>
<dbReference type="InterPro" id="IPR036515">
    <property type="entry name" value="Transposase_17_sf"/>
</dbReference>
<dbReference type="GO" id="GO:0043565">
    <property type="term" value="F:sequence-specific DNA binding"/>
    <property type="evidence" value="ECO:0007669"/>
    <property type="project" value="TreeGrafter"/>
</dbReference>
<feature type="domain" description="Transposase IS200-like" evidence="1">
    <location>
        <begin position="16"/>
        <end position="170"/>
    </location>
</feature>
<reference evidence="3" key="1">
    <citation type="submission" date="2017-09" db="EMBL/GenBank/DDBJ databases">
        <title>Depth-based differentiation of microbial function through sediment-hosted aquifers and enrichment of novel symbionts in the deep terrestrial subsurface.</title>
        <authorList>
            <person name="Probst A.J."/>
            <person name="Ladd B."/>
            <person name="Jarett J.K."/>
            <person name="Geller-Mcgrath D.E."/>
            <person name="Sieber C.M.K."/>
            <person name="Emerson J.B."/>
            <person name="Anantharaman K."/>
            <person name="Thomas B.C."/>
            <person name="Malmstrom R."/>
            <person name="Stieglmeier M."/>
            <person name="Klingl A."/>
            <person name="Woyke T."/>
            <person name="Ryan C.M."/>
            <person name="Banfield J.F."/>
        </authorList>
    </citation>
    <scope>NUCLEOTIDE SEQUENCE [LARGE SCALE GENOMIC DNA]</scope>
</reference>
<dbReference type="SMART" id="SM01321">
    <property type="entry name" value="Y1_Tnp"/>
    <property type="match status" value="1"/>
</dbReference>
<sequence>MLTTRKSIRLKGYDYSQSGWYFVTICTQNRICLFGDIKNHPVGVGRDRPVSMVLNDCGKIIELIWRSLPKHHPVELDVFQIMPNHVHFIIHIFNTDRTRPNDAGGSRPAPTKTKLGTVIGLFKSECSKQIHIVGATRGSPEIHIWQRNYYEQIIRNEFDLNKIREYIYSNPLMWERDRNNPNCVLTKKNI</sequence>
<evidence type="ECO:0000313" key="3">
    <source>
        <dbReference type="Proteomes" id="UP000229481"/>
    </source>
</evidence>
<organism evidence="2 3">
    <name type="scientific">Candidatus Portnoybacteria bacterium CG_4_10_14_0_8_um_filter_40_50</name>
    <dbReference type="NCBI Taxonomy" id="1974800"/>
    <lineage>
        <taxon>Bacteria</taxon>
        <taxon>Candidatus Portnoyibacteriota</taxon>
    </lineage>
</organism>
<dbReference type="EMBL" id="PFLK01000103">
    <property type="protein sequence ID" value="PIY74166.1"/>
    <property type="molecule type" value="Genomic_DNA"/>
</dbReference>
<dbReference type="PANTHER" id="PTHR36966">
    <property type="entry name" value="REP-ASSOCIATED TYROSINE TRANSPOSASE"/>
    <property type="match status" value="1"/>
</dbReference>
<gene>
    <name evidence="2" type="ORF">COY85_04045</name>
</gene>
<dbReference type="InterPro" id="IPR052715">
    <property type="entry name" value="RAYT_transposase"/>
</dbReference>
<dbReference type="PANTHER" id="PTHR36966:SF1">
    <property type="entry name" value="REP-ASSOCIATED TYROSINE TRANSPOSASE"/>
    <property type="match status" value="1"/>
</dbReference>
<accession>A0A2M7QQ80</accession>
<proteinExistence type="predicted"/>
<dbReference type="Gene3D" id="3.30.70.1290">
    <property type="entry name" value="Transposase IS200-like"/>
    <property type="match status" value="1"/>
</dbReference>
<comment type="caution">
    <text evidence="2">The sequence shown here is derived from an EMBL/GenBank/DDBJ whole genome shotgun (WGS) entry which is preliminary data.</text>
</comment>
<dbReference type="SUPFAM" id="SSF143422">
    <property type="entry name" value="Transposase IS200-like"/>
    <property type="match status" value="1"/>
</dbReference>
<name>A0A2M7QQ80_9BACT</name>
<dbReference type="AlphaFoldDB" id="A0A2M7QQ80"/>
<evidence type="ECO:0000313" key="2">
    <source>
        <dbReference type="EMBL" id="PIY74166.1"/>
    </source>
</evidence>